<dbReference type="AlphaFoldDB" id="A0AAW9R2I9"/>
<evidence type="ECO:0000256" key="3">
    <source>
        <dbReference type="ARBA" id="ARBA00022519"/>
    </source>
</evidence>
<sequence>MNWTSMPRAGKGNALRPRARQVDTRGRLKLVAALLGLGCASLVARAVDLQLLHNEFYQREGNARFQRDIPIAASRGMITDRNGEPLAISSPVESIWASPRVLLQHPEQRPALARALGMTPEALDERLLPRAERDFVWLRRHMAPAEAEAITALKIPGVGSQREFRRFYPLGEPAAHVLGFTNIDDRGQEGLELAYDDWLTGKPGVKRVIRDGAGRQIASVDLIRAAEPGRPLALSIDRRLQHLAFRELRRALAENQAEAGSVVILDVATGEVLAMVNLPGYNPNAREDSAAGARRNRVVTDLFEPGSTFKSFIVAAALETGKVSPDTVIETWPGTLQVAGHTVRDVRNFGTLTTTGLLTKSSNVAAVKLALDMPAEHIHDVLRRFGFGETTGIGFPGEAAGVLPEPRSWSALSKATIAFGYGISVTPLQLAQAYAALGNGGRLVPPSFLKDPQTQGRDVIDPGIANQMMRMLETVIGPEGTARRAAISGYRVAGKSGTSRKVGSGGYDRRYVSLFAGLVPASNPRFSVVVMVDDPSSRDAAGNLVYYGGAVAAPVFGTIMEGALRLTDVAPDDVQQWYAATPRASAPSAPGALPLEAESVPGLFEATP</sequence>
<dbReference type="Pfam" id="PF03717">
    <property type="entry name" value="PBP_dimer"/>
    <property type="match status" value="1"/>
</dbReference>
<feature type="active site" description="Acyl-ester intermediate" evidence="16">
    <location>
        <position position="307"/>
    </location>
</feature>
<name>A0AAW9R2I9_9GAMM</name>
<comment type="function">
    <text evidence="16">Catalyzes cross-linking of the peptidoglycan cell wall at the division septum.</text>
</comment>
<evidence type="ECO:0000256" key="12">
    <source>
        <dbReference type="ARBA" id="ARBA00023136"/>
    </source>
</evidence>
<feature type="region of interest" description="Disordered" evidence="17">
    <location>
        <begin position="1"/>
        <end position="20"/>
    </location>
</feature>
<dbReference type="GO" id="GO:0009002">
    <property type="term" value="F:serine-type D-Ala-D-Ala carboxypeptidase activity"/>
    <property type="evidence" value="ECO:0007669"/>
    <property type="project" value="UniProtKB-UniRule"/>
</dbReference>
<keyword evidence="5 16" id="KW-0121">Carboxypeptidase</keyword>
<dbReference type="GO" id="GO:0008955">
    <property type="term" value="F:peptidoglycan glycosyltransferase activity"/>
    <property type="evidence" value="ECO:0007669"/>
    <property type="project" value="InterPro"/>
</dbReference>
<comment type="similarity">
    <text evidence="16">Belongs to the transpeptidase family. FtsI subfamily.</text>
</comment>
<dbReference type="PANTHER" id="PTHR30627">
    <property type="entry name" value="PEPTIDOGLYCAN D,D-TRANSPEPTIDASE"/>
    <property type="match status" value="1"/>
</dbReference>
<keyword evidence="10 16" id="KW-0573">Peptidoglycan synthesis</keyword>
<evidence type="ECO:0000313" key="21">
    <source>
        <dbReference type="Proteomes" id="UP001364472"/>
    </source>
</evidence>
<dbReference type="InterPro" id="IPR005311">
    <property type="entry name" value="PBP_dimer"/>
</dbReference>
<comment type="caution">
    <text evidence="20">The sequence shown here is derived from an EMBL/GenBank/DDBJ whole genome shotgun (WGS) entry which is preliminary data.</text>
</comment>
<evidence type="ECO:0000256" key="4">
    <source>
        <dbReference type="ARBA" id="ARBA00022618"/>
    </source>
</evidence>
<keyword evidence="21" id="KW-1185">Reference proteome</keyword>
<evidence type="ECO:0000256" key="14">
    <source>
        <dbReference type="ARBA" id="ARBA00023306"/>
    </source>
</evidence>
<dbReference type="GO" id="GO:0008658">
    <property type="term" value="F:penicillin binding"/>
    <property type="evidence" value="ECO:0007669"/>
    <property type="project" value="InterPro"/>
</dbReference>
<evidence type="ECO:0000256" key="9">
    <source>
        <dbReference type="ARBA" id="ARBA00022960"/>
    </source>
</evidence>
<dbReference type="PANTHER" id="PTHR30627:SF1">
    <property type="entry name" value="PEPTIDOGLYCAN D,D-TRANSPEPTIDASE FTSI"/>
    <property type="match status" value="1"/>
</dbReference>
<evidence type="ECO:0000256" key="16">
    <source>
        <dbReference type="HAMAP-Rule" id="MF_02080"/>
    </source>
</evidence>
<evidence type="ECO:0000259" key="19">
    <source>
        <dbReference type="Pfam" id="PF03717"/>
    </source>
</evidence>
<dbReference type="Gene3D" id="3.40.710.10">
    <property type="entry name" value="DD-peptidase/beta-lactamase superfamily"/>
    <property type="match status" value="1"/>
</dbReference>
<dbReference type="SUPFAM" id="SSF56519">
    <property type="entry name" value="Penicillin binding protein dimerisation domain"/>
    <property type="match status" value="1"/>
</dbReference>
<dbReference type="GO" id="GO:0043093">
    <property type="term" value="P:FtsZ-dependent cytokinesis"/>
    <property type="evidence" value="ECO:0007669"/>
    <property type="project" value="UniProtKB-UniRule"/>
</dbReference>
<dbReference type="InterPro" id="IPR012338">
    <property type="entry name" value="Beta-lactam/transpept-like"/>
</dbReference>
<evidence type="ECO:0000256" key="17">
    <source>
        <dbReference type="SAM" id="MobiDB-lite"/>
    </source>
</evidence>
<feature type="domain" description="Penicillin-binding protein transpeptidase" evidence="18">
    <location>
        <begin position="260"/>
        <end position="561"/>
    </location>
</feature>
<dbReference type="InterPro" id="IPR001460">
    <property type="entry name" value="PCN-bd_Tpept"/>
</dbReference>
<dbReference type="GO" id="GO:0006508">
    <property type="term" value="P:proteolysis"/>
    <property type="evidence" value="ECO:0007669"/>
    <property type="project" value="UniProtKB-KW"/>
</dbReference>
<proteinExistence type="inferred from homology"/>
<protein>
    <recommendedName>
        <fullName evidence="16">Peptidoglycan D,D-transpeptidase FtsI</fullName>
        <ecNumber evidence="16">3.4.16.4</ecNumber>
    </recommendedName>
    <alternativeName>
        <fullName evidence="16">Penicillin-binding protein 3</fullName>
        <shortName evidence="16">PBP-3</shortName>
    </alternativeName>
</protein>
<comment type="subcellular location">
    <subcellularLocation>
        <location evidence="1">Membrane</location>
    </subcellularLocation>
</comment>
<comment type="pathway">
    <text evidence="16">Cell wall biogenesis; peptidoglycan biosynthesis.</text>
</comment>
<keyword evidence="3 16" id="KW-0997">Cell inner membrane</keyword>
<dbReference type="EC" id="3.4.16.4" evidence="16"/>
<evidence type="ECO:0000259" key="18">
    <source>
        <dbReference type="Pfam" id="PF00905"/>
    </source>
</evidence>
<dbReference type="GO" id="GO:0071555">
    <property type="term" value="P:cell wall organization"/>
    <property type="evidence" value="ECO:0007669"/>
    <property type="project" value="UniProtKB-KW"/>
</dbReference>
<evidence type="ECO:0000256" key="13">
    <source>
        <dbReference type="ARBA" id="ARBA00023210"/>
    </source>
</evidence>
<dbReference type="InterPro" id="IPR036138">
    <property type="entry name" value="PBP_dimer_sf"/>
</dbReference>
<evidence type="ECO:0000256" key="5">
    <source>
        <dbReference type="ARBA" id="ARBA00022645"/>
    </source>
</evidence>
<evidence type="ECO:0000256" key="10">
    <source>
        <dbReference type="ARBA" id="ARBA00022984"/>
    </source>
</evidence>
<accession>A0AAW9R2I9</accession>
<keyword evidence="4 16" id="KW-0132">Cell division</keyword>
<dbReference type="RefSeq" id="WP_337333904.1">
    <property type="nucleotide sequence ID" value="NZ_JBBDHC010000001.1"/>
</dbReference>
<dbReference type="InterPro" id="IPR037532">
    <property type="entry name" value="FtsI_transpept"/>
</dbReference>
<dbReference type="Proteomes" id="UP001364472">
    <property type="component" value="Unassembled WGS sequence"/>
</dbReference>
<keyword evidence="15 16" id="KW-0961">Cell wall biogenesis/degradation</keyword>
<dbReference type="Gene3D" id="3.30.450.330">
    <property type="match status" value="1"/>
</dbReference>
<keyword evidence="9 16" id="KW-0133">Cell shape</keyword>
<dbReference type="SUPFAM" id="SSF56601">
    <property type="entry name" value="beta-lactamase/transpeptidase-like"/>
    <property type="match status" value="1"/>
</dbReference>
<comment type="catalytic activity">
    <reaction evidence="16">
        <text>Preferential cleavage: (Ac)2-L-Lys-D-Ala-|-D-Ala. Also transpeptidation of peptidyl-alanyl moieties that are N-acyl substituents of D-alanine.</text>
        <dbReference type="EC" id="3.4.16.4"/>
    </reaction>
</comment>
<keyword evidence="6 16" id="KW-0645">Protease</keyword>
<dbReference type="GO" id="GO:0000917">
    <property type="term" value="P:division septum assembly"/>
    <property type="evidence" value="ECO:0007669"/>
    <property type="project" value="UniProtKB-KW"/>
</dbReference>
<evidence type="ECO:0000256" key="8">
    <source>
        <dbReference type="ARBA" id="ARBA00022801"/>
    </source>
</evidence>
<evidence type="ECO:0000256" key="11">
    <source>
        <dbReference type="ARBA" id="ARBA00022989"/>
    </source>
</evidence>
<evidence type="ECO:0000256" key="15">
    <source>
        <dbReference type="ARBA" id="ARBA00023316"/>
    </source>
</evidence>
<dbReference type="GO" id="GO:0008360">
    <property type="term" value="P:regulation of cell shape"/>
    <property type="evidence" value="ECO:0007669"/>
    <property type="project" value="UniProtKB-KW"/>
</dbReference>
<evidence type="ECO:0000256" key="6">
    <source>
        <dbReference type="ARBA" id="ARBA00022670"/>
    </source>
</evidence>
<keyword evidence="2 16" id="KW-1003">Cell membrane</keyword>
<feature type="domain" description="Penicillin-binding protein dimerisation" evidence="19">
    <location>
        <begin position="71"/>
        <end position="219"/>
    </location>
</feature>
<keyword evidence="7 16" id="KW-0812">Transmembrane</keyword>
<dbReference type="GO" id="GO:0005886">
    <property type="term" value="C:plasma membrane"/>
    <property type="evidence" value="ECO:0007669"/>
    <property type="project" value="UniProtKB-UniRule"/>
</dbReference>
<dbReference type="Gene3D" id="3.90.1310.10">
    <property type="entry name" value="Penicillin-binding protein 2a (Domain 2)"/>
    <property type="match status" value="1"/>
</dbReference>
<gene>
    <name evidence="16" type="primary">ftsI</name>
    <name evidence="20" type="ORF">WB794_00660</name>
</gene>
<keyword evidence="14 16" id="KW-0131">Cell cycle</keyword>
<keyword evidence="13 16" id="KW-0717">Septation</keyword>
<evidence type="ECO:0000256" key="1">
    <source>
        <dbReference type="ARBA" id="ARBA00004370"/>
    </source>
</evidence>
<keyword evidence="11 16" id="KW-1133">Transmembrane helix</keyword>
<evidence type="ECO:0000256" key="7">
    <source>
        <dbReference type="ARBA" id="ARBA00022692"/>
    </source>
</evidence>
<dbReference type="HAMAP" id="MF_02080">
    <property type="entry name" value="FtsI_transpept"/>
    <property type="match status" value="1"/>
</dbReference>
<dbReference type="Pfam" id="PF00905">
    <property type="entry name" value="Transpeptidase"/>
    <property type="match status" value="1"/>
</dbReference>
<organism evidence="20 21">
    <name type="scientific">Denitratimonas tolerans</name>
    <dbReference type="NCBI Taxonomy" id="1338420"/>
    <lineage>
        <taxon>Bacteria</taxon>
        <taxon>Pseudomonadati</taxon>
        <taxon>Pseudomonadota</taxon>
        <taxon>Gammaproteobacteria</taxon>
        <taxon>Lysobacterales</taxon>
        <taxon>Lysobacteraceae</taxon>
        <taxon>Denitratimonas</taxon>
    </lineage>
</organism>
<keyword evidence="12 16" id="KW-0472">Membrane</keyword>
<dbReference type="InterPro" id="IPR050515">
    <property type="entry name" value="Beta-lactam/transpept"/>
</dbReference>
<keyword evidence="8 16" id="KW-0378">Hydrolase</keyword>
<evidence type="ECO:0000313" key="20">
    <source>
        <dbReference type="EMBL" id="MEJ1248194.1"/>
    </source>
</evidence>
<reference evidence="20 21" key="1">
    <citation type="journal article" date="2016" name="Antonie Van Leeuwenhoek">
        <title>Denitratimonas tolerans gen. nov., sp. nov., a denitrifying bacterium isolated from a bioreactor for tannery wastewater treatment.</title>
        <authorList>
            <person name="Han S.I."/>
            <person name="Kim J.O."/>
            <person name="Lee Y.R."/>
            <person name="Ekpeghere K.I."/>
            <person name="Koh S.C."/>
            <person name="Whang K.S."/>
        </authorList>
    </citation>
    <scope>NUCLEOTIDE SEQUENCE [LARGE SCALE GENOMIC DNA]</scope>
    <source>
        <strain evidence="20 21">KACC 17565</strain>
    </source>
</reference>
<dbReference type="GO" id="GO:0009252">
    <property type="term" value="P:peptidoglycan biosynthetic process"/>
    <property type="evidence" value="ECO:0007669"/>
    <property type="project" value="UniProtKB-UniRule"/>
</dbReference>
<dbReference type="EMBL" id="JBBDHC010000001">
    <property type="protein sequence ID" value="MEJ1248194.1"/>
    <property type="molecule type" value="Genomic_DNA"/>
</dbReference>
<evidence type="ECO:0000256" key="2">
    <source>
        <dbReference type="ARBA" id="ARBA00022475"/>
    </source>
</evidence>